<feature type="transmembrane region" description="Helical" evidence="1">
    <location>
        <begin position="117"/>
        <end position="135"/>
    </location>
</feature>
<dbReference type="Pfam" id="PF13968">
    <property type="entry name" value="DUF4220"/>
    <property type="match status" value="1"/>
</dbReference>
<evidence type="ECO:0000256" key="1">
    <source>
        <dbReference type="SAM" id="Phobius"/>
    </source>
</evidence>
<sequence length="760" mass="87203">MVSLPQSVRRVWEAWNTRGVILFSLSLQTFLILCAPLRKGTAQKLIILLIWSAYLLADWAASFCIGLIANNQGDSPDPNSTPDNIDLLVFWSPFLLLHLGGPDAITAFALEDNELWLRHLITFIFQAVATGYTFAQTLPGNKLWVPTLLMFLAGVIKYLERTRALYLASLDRFRDTLLKEPDPGPDYAKLMEEYASKREANLPTMLIMVPQAMPTGVLMSDEPIEKEKLSDLQVVQTAYHYFGIFKGLIVDLIFSFYERVDSQSFLASVSAEDALRVLEVELNFFYEVLFTKAVVVHSKVGYCLRFISFSSVVAAFAIFHFRAQKRGSFVKFDLGVTYTLLFGAIALDMIAFAKVIFSDWTAAHIKLPDNDSKSGWTSLKASIFSSFLVLKRSKWHRCETEPFVKHTVPSTPILFRRWSGFVSGHNLIRYCLRGYPKRIHKIKHRWHLVIDRVIRYLDPVIKAVNHDLGINRIPQFLGIGKMIRYARIFMEKGIDFVGLKEFVDEIMYVSEEPLTKELWEFIFGELKKKCNFADDQNAVKRICSARGDWVLQHSDSSSHQTKLMPYVTDVAYDESLLLWHIATELCYNSEEPNRDNYTHREFSKVLSDYMLYLLIMQPTMMSAVAGIAKIRFQDTRADAERFFRRNDLGPNDEKTACKKILDVRNFVKPGEMKGDKSKSVLFDASMLAKELQNLENRWEIMSKVWVELLSYAAIHCRGNTHAQQVSKGGEFVSFIWLLMVHFGISEQFQIYEQEAKAGYT</sequence>
<organism evidence="3 4">
    <name type="scientific">Cocos nucifera</name>
    <name type="common">Coconut palm</name>
    <dbReference type="NCBI Taxonomy" id="13894"/>
    <lineage>
        <taxon>Eukaryota</taxon>
        <taxon>Viridiplantae</taxon>
        <taxon>Streptophyta</taxon>
        <taxon>Embryophyta</taxon>
        <taxon>Tracheophyta</taxon>
        <taxon>Spermatophyta</taxon>
        <taxon>Magnoliopsida</taxon>
        <taxon>Liliopsida</taxon>
        <taxon>Arecaceae</taxon>
        <taxon>Arecoideae</taxon>
        <taxon>Cocoseae</taxon>
        <taxon>Attaleinae</taxon>
        <taxon>Cocos</taxon>
    </lineage>
</organism>
<feature type="transmembrane region" description="Helical" evidence="1">
    <location>
        <begin position="609"/>
        <end position="628"/>
    </location>
</feature>
<dbReference type="InterPro" id="IPR025315">
    <property type="entry name" value="DUF4220"/>
</dbReference>
<evidence type="ECO:0000259" key="2">
    <source>
        <dbReference type="Pfam" id="PF13968"/>
    </source>
</evidence>
<gene>
    <name evidence="3" type="ORF">COCNU_16G000850</name>
</gene>
<dbReference type="InterPro" id="IPR007658">
    <property type="entry name" value="DUF594"/>
</dbReference>
<feature type="transmembrane region" description="Helical" evidence="1">
    <location>
        <begin position="20"/>
        <end position="38"/>
    </location>
</feature>
<proteinExistence type="predicted"/>
<protein>
    <recommendedName>
        <fullName evidence="2">DUF4220 domain-containing protein</fullName>
    </recommendedName>
</protein>
<keyword evidence="1" id="KW-0472">Membrane</keyword>
<keyword evidence="1" id="KW-0812">Transmembrane</keyword>
<feature type="domain" description="DUF4220" evidence="2">
    <location>
        <begin position="51"/>
        <end position="430"/>
    </location>
</feature>
<dbReference type="Proteomes" id="UP000797356">
    <property type="component" value="Chromosome 16"/>
</dbReference>
<dbReference type="PANTHER" id="PTHR31325">
    <property type="entry name" value="OS01G0798800 PROTEIN-RELATED"/>
    <property type="match status" value="1"/>
</dbReference>
<dbReference type="AlphaFoldDB" id="A0A8K0IXQ8"/>
<feature type="transmembrane region" description="Helical" evidence="1">
    <location>
        <begin position="302"/>
        <end position="323"/>
    </location>
</feature>
<feature type="transmembrane region" description="Helical" evidence="1">
    <location>
        <begin position="335"/>
        <end position="357"/>
    </location>
</feature>
<reference evidence="3" key="2">
    <citation type="submission" date="2019-07" db="EMBL/GenBank/DDBJ databases">
        <authorList>
            <person name="Yang Y."/>
            <person name="Bocs S."/>
            <person name="Baudouin L."/>
        </authorList>
    </citation>
    <scope>NUCLEOTIDE SEQUENCE</scope>
    <source>
        <tissue evidence="3">Spear leaf of Hainan Tall coconut</tissue>
    </source>
</reference>
<evidence type="ECO:0000313" key="3">
    <source>
        <dbReference type="EMBL" id="KAG1370991.1"/>
    </source>
</evidence>
<keyword evidence="4" id="KW-1185">Reference proteome</keyword>
<keyword evidence="1" id="KW-1133">Transmembrane helix</keyword>
<reference evidence="3" key="1">
    <citation type="journal article" date="2017" name="Gigascience">
        <title>The genome draft of coconut (Cocos nucifera).</title>
        <authorList>
            <person name="Xiao Y."/>
            <person name="Xu P."/>
            <person name="Fan H."/>
            <person name="Baudouin L."/>
            <person name="Xia W."/>
            <person name="Bocs S."/>
            <person name="Xu J."/>
            <person name="Li Q."/>
            <person name="Guo A."/>
            <person name="Zhou L."/>
            <person name="Li J."/>
            <person name="Wu Y."/>
            <person name="Ma Z."/>
            <person name="Armero A."/>
            <person name="Issali A.E."/>
            <person name="Liu N."/>
            <person name="Peng M."/>
            <person name="Yang Y."/>
        </authorList>
    </citation>
    <scope>NUCLEOTIDE SEQUENCE</scope>
    <source>
        <tissue evidence="3">Spear leaf of Hainan Tall coconut</tissue>
    </source>
</reference>
<feature type="transmembrane region" description="Helical" evidence="1">
    <location>
        <begin position="45"/>
        <end position="68"/>
    </location>
</feature>
<accession>A0A8K0IXQ8</accession>
<name>A0A8K0IXQ8_COCNU</name>
<dbReference type="OrthoDB" id="1689146at2759"/>
<feature type="transmembrane region" description="Helical" evidence="1">
    <location>
        <begin position="141"/>
        <end position="159"/>
    </location>
</feature>
<dbReference type="Pfam" id="PF04578">
    <property type="entry name" value="DUF594"/>
    <property type="match status" value="1"/>
</dbReference>
<comment type="caution">
    <text evidence="3">The sequence shown here is derived from an EMBL/GenBank/DDBJ whole genome shotgun (WGS) entry which is preliminary data.</text>
</comment>
<feature type="transmembrane region" description="Helical" evidence="1">
    <location>
        <begin position="88"/>
        <end position="110"/>
    </location>
</feature>
<evidence type="ECO:0000313" key="4">
    <source>
        <dbReference type="Proteomes" id="UP000797356"/>
    </source>
</evidence>
<dbReference type="EMBL" id="CM017887">
    <property type="protein sequence ID" value="KAG1370991.1"/>
    <property type="molecule type" value="Genomic_DNA"/>
</dbReference>